<dbReference type="EMBL" id="CAJJDM010000034">
    <property type="protein sequence ID" value="CAD8063795.1"/>
    <property type="molecule type" value="Genomic_DNA"/>
</dbReference>
<dbReference type="OMA" id="WDSSMEC"/>
<protein>
    <submittedName>
        <fullName evidence="2">Uncharacterized protein</fullName>
    </submittedName>
</protein>
<evidence type="ECO:0000313" key="3">
    <source>
        <dbReference type="Proteomes" id="UP000688137"/>
    </source>
</evidence>
<name>A0A8S1LBZ1_PARPR</name>
<evidence type="ECO:0000256" key="1">
    <source>
        <dbReference type="SAM" id="SignalP"/>
    </source>
</evidence>
<evidence type="ECO:0000313" key="2">
    <source>
        <dbReference type="EMBL" id="CAD8063795.1"/>
    </source>
</evidence>
<dbReference type="Proteomes" id="UP000688137">
    <property type="component" value="Unassembled WGS sequence"/>
</dbReference>
<comment type="caution">
    <text evidence="2">The sequence shown here is derived from an EMBL/GenBank/DDBJ whole genome shotgun (WGS) entry which is preliminary data.</text>
</comment>
<dbReference type="AlphaFoldDB" id="A0A8S1LBZ1"/>
<sequence length="217" mass="24527">MLLLLILIHTFNCLTLKCVSNDVNETYTRGDHMTICIHFINKAEQTGQRLAFDVKVDRYTALYAKNSYTTLKTKGLTNHTIAIQANKHALISPILDYVINSTNVYPIYSLVVNMEDGNVTDLIWDNGCWDSSMECSDYVITNSNGESFSDSNNYYTECTKDMDCDAKIYISFIGTDASGNYMESAGKRISRFRQYAVSDMFSSAKNVFSGYVDDIRT</sequence>
<feature type="signal peptide" evidence="1">
    <location>
        <begin position="1"/>
        <end position="20"/>
    </location>
</feature>
<keyword evidence="3" id="KW-1185">Reference proteome</keyword>
<proteinExistence type="predicted"/>
<feature type="chain" id="PRO_5035878197" evidence="1">
    <location>
        <begin position="21"/>
        <end position="217"/>
    </location>
</feature>
<reference evidence="2" key="1">
    <citation type="submission" date="2021-01" db="EMBL/GenBank/DDBJ databases">
        <authorList>
            <consortium name="Genoscope - CEA"/>
            <person name="William W."/>
        </authorList>
    </citation>
    <scope>NUCLEOTIDE SEQUENCE</scope>
</reference>
<keyword evidence="1" id="KW-0732">Signal</keyword>
<gene>
    <name evidence="2" type="ORF">PPRIM_AZ9-3.1.T0350144</name>
</gene>
<organism evidence="2 3">
    <name type="scientific">Paramecium primaurelia</name>
    <dbReference type="NCBI Taxonomy" id="5886"/>
    <lineage>
        <taxon>Eukaryota</taxon>
        <taxon>Sar</taxon>
        <taxon>Alveolata</taxon>
        <taxon>Ciliophora</taxon>
        <taxon>Intramacronucleata</taxon>
        <taxon>Oligohymenophorea</taxon>
        <taxon>Peniculida</taxon>
        <taxon>Parameciidae</taxon>
        <taxon>Paramecium</taxon>
    </lineage>
</organism>
<accession>A0A8S1LBZ1</accession>